<name>A0A0C2WMX2_SERVB</name>
<dbReference type="AlphaFoldDB" id="A0A0C2WMX2"/>
<evidence type="ECO:0000256" key="1">
    <source>
        <dbReference type="PROSITE-ProRule" id="PRU00042"/>
    </source>
</evidence>
<dbReference type="Gene3D" id="3.30.160.60">
    <property type="entry name" value="Classic Zinc Finger"/>
    <property type="match status" value="1"/>
</dbReference>
<dbReference type="SUPFAM" id="SSF57667">
    <property type="entry name" value="beta-beta-alpha zinc fingers"/>
    <property type="match status" value="1"/>
</dbReference>
<dbReference type="InterPro" id="IPR036236">
    <property type="entry name" value="Znf_C2H2_sf"/>
</dbReference>
<feature type="region of interest" description="Disordered" evidence="2">
    <location>
        <begin position="1"/>
        <end position="25"/>
    </location>
</feature>
<dbReference type="EMBL" id="KN824298">
    <property type="protein sequence ID" value="KIM27598.1"/>
    <property type="molecule type" value="Genomic_DNA"/>
</dbReference>
<dbReference type="HOGENOM" id="CLU_1462181_0_0_1"/>
<keyword evidence="1" id="KW-0863">Zinc-finger</keyword>
<reference evidence="5" key="2">
    <citation type="submission" date="2015-01" db="EMBL/GenBank/DDBJ databases">
        <title>Evolutionary Origins and Diversification of the Mycorrhizal Mutualists.</title>
        <authorList>
            <consortium name="DOE Joint Genome Institute"/>
            <consortium name="Mycorrhizal Genomics Consortium"/>
            <person name="Kohler A."/>
            <person name="Kuo A."/>
            <person name="Nagy L.G."/>
            <person name="Floudas D."/>
            <person name="Copeland A."/>
            <person name="Barry K.W."/>
            <person name="Cichocki N."/>
            <person name="Veneault-Fourrey C."/>
            <person name="LaButti K."/>
            <person name="Lindquist E.A."/>
            <person name="Lipzen A."/>
            <person name="Lundell T."/>
            <person name="Morin E."/>
            <person name="Murat C."/>
            <person name="Riley R."/>
            <person name="Ohm R."/>
            <person name="Sun H."/>
            <person name="Tunlid A."/>
            <person name="Henrissat B."/>
            <person name="Grigoriev I.V."/>
            <person name="Hibbett D.S."/>
            <person name="Martin F."/>
        </authorList>
    </citation>
    <scope>NUCLEOTIDE SEQUENCE [LARGE SCALE GENOMIC DNA]</scope>
    <source>
        <strain evidence="5">MAFF 305830</strain>
    </source>
</reference>
<gene>
    <name evidence="4" type="ORF">M408DRAFT_167448</name>
</gene>
<sequence>MENYRGHSLYFGTQPDTRDVSQQRSSGCPPYEFSYYSTPSYIRVDSIDPYEEKQSHTVQAHFYVDQPLRSGLPTEDDRFASALLPVFWTPEVSHTSTGNSDEPGILLQTQDLRSIPVTSSINSEINFEPSVASNQQISRRSHKSRFKCETCGKTFDRASRLDSCRNKHQDIRPYSCKGACGSSGW</sequence>
<evidence type="ECO:0000256" key="2">
    <source>
        <dbReference type="SAM" id="MobiDB-lite"/>
    </source>
</evidence>
<protein>
    <recommendedName>
        <fullName evidence="3">C2H2-type domain-containing protein</fullName>
    </recommendedName>
</protein>
<dbReference type="PROSITE" id="PS50157">
    <property type="entry name" value="ZINC_FINGER_C2H2_2"/>
    <property type="match status" value="1"/>
</dbReference>
<keyword evidence="1" id="KW-0862">Zinc</keyword>
<feature type="domain" description="C2H2-type" evidence="3">
    <location>
        <begin position="146"/>
        <end position="173"/>
    </location>
</feature>
<accession>A0A0C2WMX2</accession>
<reference evidence="4 5" key="1">
    <citation type="submission" date="2014-04" db="EMBL/GenBank/DDBJ databases">
        <authorList>
            <consortium name="DOE Joint Genome Institute"/>
            <person name="Kuo A."/>
            <person name="Zuccaro A."/>
            <person name="Kohler A."/>
            <person name="Nagy L.G."/>
            <person name="Floudas D."/>
            <person name="Copeland A."/>
            <person name="Barry K.W."/>
            <person name="Cichocki N."/>
            <person name="Veneault-Fourrey C."/>
            <person name="LaButti K."/>
            <person name="Lindquist E.A."/>
            <person name="Lipzen A."/>
            <person name="Lundell T."/>
            <person name="Morin E."/>
            <person name="Murat C."/>
            <person name="Sun H."/>
            <person name="Tunlid A."/>
            <person name="Henrissat B."/>
            <person name="Grigoriev I.V."/>
            <person name="Hibbett D.S."/>
            <person name="Martin F."/>
            <person name="Nordberg H.P."/>
            <person name="Cantor M.N."/>
            <person name="Hua S.X."/>
        </authorList>
    </citation>
    <scope>NUCLEOTIDE SEQUENCE [LARGE SCALE GENOMIC DNA]</scope>
    <source>
        <strain evidence="4 5">MAFF 305830</strain>
    </source>
</reference>
<keyword evidence="5" id="KW-1185">Reference proteome</keyword>
<dbReference type="OrthoDB" id="3437960at2759"/>
<dbReference type="GO" id="GO:0008270">
    <property type="term" value="F:zinc ion binding"/>
    <property type="evidence" value="ECO:0007669"/>
    <property type="project" value="UniProtKB-KW"/>
</dbReference>
<evidence type="ECO:0000313" key="5">
    <source>
        <dbReference type="Proteomes" id="UP000054097"/>
    </source>
</evidence>
<proteinExistence type="predicted"/>
<evidence type="ECO:0000259" key="3">
    <source>
        <dbReference type="PROSITE" id="PS50157"/>
    </source>
</evidence>
<dbReference type="InterPro" id="IPR013087">
    <property type="entry name" value="Znf_C2H2_type"/>
</dbReference>
<keyword evidence="1" id="KW-0479">Metal-binding</keyword>
<dbReference type="Proteomes" id="UP000054097">
    <property type="component" value="Unassembled WGS sequence"/>
</dbReference>
<organism evidence="4 5">
    <name type="scientific">Serendipita vermifera MAFF 305830</name>
    <dbReference type="NCBI Taxonomy" id="933852"/>
    <lineage>
        <taxon>Eukaryota</taxon>
        <taxon>Fungi</taxon>
        <taxon>Dikarya</taxon>
        <taxon>Basidiomycota</taxon>
        <taxon>Agaricomycotina</taxon>
        <taxon>Agaricomycetes</taxon>
        <taxon>Sebacinales</taxon>
        <taxon>Serendipitaceae</taxon>
        <taxon>Serendipita</taxon>
    </lineage>
</organism>
<evidence type="ECO:0000313" key="4">
    <source>
        <dbReference type="EMBL" id="KIM27598.1"/>
    </source>
</evidence>